<name>A0ABU5QMU1_9BACT</name>
<organism evidence="2 3">
    <name type="scientific">Arcicella aquatica</name>
    <dbReference type="NCBI Taxonomy" id="217141"/>
    <lineage>
        <taxon>Bacteria</taxon>
        <taxon>Pseudomonadati</taxon>
        <taxon>Bacteroidota</taxon>
        <taxon>Cytophagia</taxon>
        <taxon>Cytophagales</taxon>
        <taxon>Flectobacillaceae</taxon>
        <taxon>Arcicella</taxon>
    </lineage>
</organism>
<comment type="caution">
    <text evidence="2">The sequence shown here is derived from an EMBL/GenBank/DDBJ whole genome shotgun (WGS) entry which is preliminary data.</text>
</comment>
<proteinExistence type="predicted"/>
<dbReference type="Proteomes" id="UP001304671">
    <property type="component" value="Unassembled WGS sequence"/>
</dbReference>
<gene>
    <name evidence="2" type="ORF">VB264_09505</name>
</gene>
<dbReference type="EMBL" id="JAYFUL010000012">
    <property type="protein sequence ID" value="MEA5258019.1"/>
    <property type="molecule type" value="Genomic_DNA"/>
</dbReference>
<evidence type="ECO:0000256" key="1">
    <source>
        <dbReference type="SAM" id="Phobius"/>
    </source>
</evidence>
<sequence>MSKTFLYRFTLIAFGCFLSINSWGIYLVWADYPDGRLYRIDIEKKLLQQEKAIGQWQDIAEIIFTGINITDFPTNARVISIEIPDKKTERYLLIDCTNQVYHFDFKNLSLKRLDNTFFRGYNCLSTRFLRKDSLYSFGGYGFWQTNNIQTYFKKASAEWESLYPENPAPVAINHGLNAYIANQDYFFSAYNSLHRDSKNHGRSEYEKEAFQYSFSKKEWITLGKVTHPKISELLIPNDKTPIIWTGKYFLLEYKEDAMLKLLLINPVENRVLLWQDHQKILGSQIAKTIEEDPFSMYSWHDTLYFLNESNFAKMANVRHKIAINTLEKESIADGKLYGNFHGFWIFVFVSMLVLLISFGMWKKRKTVNFSTTQPIDKNISSFTEQEKIVLKVLKEHFTTTGVDSNLMNELLVIEDKLPENQRKIRNEFIKQFNQKLITLYHVKEAIIRTPSVDDKRFYYYQLSEEVFNKIPY</sequence>
<reference evidence="2 3" key="1">
    <citation type="submission" date="2023-12" db="EMBL/GenBank/DDBJ databases">
        <title>Novel species of the genus Arcicella isolated from rivers.</title>
        <authorList>
            <person name="Lu H."/>
        </authorList>
    </citation>
    <scope>NUCLEOTIDE SEQUENCE [LARGE SCALE GENOMIC DNA]</scope>
    <source>
        <strain evidence="2 3">LMG 21963</strain>
    </source>
</reference>
<keyword evidence="1" id="KW-1133">Transmembrane helix</keyword>
<accession>A0ABU5QMU1</accession>
<evidence type="ECO:0000313" key="2">
    <source>
        <dbReference type="EMBL" id="MEA5258019.1"/>
    </source>
</evidence>
<evidence type="ECO:0008006" key="4">
    <source>
        <dbReference type="Google" id="ProtNLM"/>
    </source>
</evidence>
<keyword evidence="1" id="KW-0812">Transmembrane</keyword>
<feature type="transmembrane region" description="Helical" evidence="1">
    <location>
        <begin position="343"/>
        <end position="361"/>
    </location>
</feature>
<keyword evidence="1" id="KW-0472">Membrane</keyword>
<dbReference type="InterPro" id="IPR015915">
    <property type="entry name" value="Kelch-typ_b-propeller"/>
</dbReference>
<dbReference type="SUPFAM" id="SSF117281">
    <property type="entry name" value="Kelch motif"/>
    <property type="match status" value="1"/>
</dbReference>
<dbReference type="RefSeq" id="WP_323248811.1">
    <property type="nucleotide sequence ID" value="NZ_JAYFUL010000012.1"/>
</dbReference>
<protein>
    <recommendedName>
        <fullName evidence="4">DUF4350 domain-containing protein</fullName>
    </recommendedName>
</protein>
<evidence type="ECO:0000313" key="3">
    <source>
        <dbReference type="Proteomes" id="UP001304671"/>
    </source>
</evidence>
<keyword evidence="3" id="KW-1185">Reference proteome</keyword>